<keyword evidence="3" id="KW-1185">Reference proteome</keyword>
<dbReference type="OrthoDB" id="4735656at2"/>
<sequence length="81" mass="8883">MDDVREWTSALCSDLDLDPGELDPGLVLAMARDVGRVVAKPAAPLTVYLVGMAVARGLPPAEAARRLGELTQRWPRIDWRD</sequence>
<dbReference type="InterPro" id="IPR045598">
    <property type="entry name" value="DUF6457"/>
</dbReference>
<name>A0A2T0LS38_9PSEU</name>
<evidence type="ECO:0000313" key="3">
    <source>
        <dbReference type="Proteomes" id="UP000238362"/>
    </source>
</evidence>
<dbReference type="EMBL" id="PVNH01000007">
    <property type="protein sequence ID" value="PRX46433.1"/>
    <property type="molecule type" value="Genomic_DNA"/>
</dbReference>
<organism evidence="2 3">
    <name type="scientific">Prauserella shujinwangii</name>
    <dbReference type="NCBI Taxonomy" id="1453103"/>
    <lineage>
        <taxon>Bacteria</taxon>
        <taxon>Bacillati</taxon>
        <taxon>Actinomycetota</taxon>
        <taxon>Actinomycetes</taxon>
        <taxon>Pseudonocardiales</taxon>
        <taxon>Pseudonocardiaceae</taxon>
        <taxon>Prauserella</taxon>
    </lineage>
</organism>
<dbReference type="Pfam" id="PF20058">
    <property type="entry name" value="DUF6457"/>
    <property type="match status" value="1"/>
</dbReference>
<feature type="domain" description="DUF6457" evidence="1">
    <location>
        <begin position="2"/>
        <end position="75"/>
    </location>
</feature>
<comment type="caution">
    <text evidence="2">The sequence shown here is derived from an EMBL/GenBank/DDBJ whole genome shotgun (WGS) entry which is preliminary data.</text>
</comment>
<dbReference type="RefSeq" id="WP_106179859.1">
    <property type="nucleotide sequence ID" value="NZ_PVNH01000007.1"/>
</dbReference>
<reference evidence="2 3" key="1">
    <citation type="submission" date="2018-03" db="EMBL/GenBank/DDBJ databases">
        <title>Genomic Encyclopedia of Type Strains, Phase III (KMG-III): the genomes of soil and plant-associated and newly described type strains.</title>
        <authorList>
            <person name="Whitman W."/>
        </authorList>
    </citation>
    <scope>NUCLEOTIDE SEQUENCE [LARGE SCALE GENOMIC DNA]</scope>
    <source>
        <strain evidence="2 3">CGMCC 4.7125</strain>
    </source>
</reference>
<gene>
    <name evidence="2" type="ORF">B0I33_10710</name>
</gene>
<evidence type="ECO:0000313" key="2">
    <source>
        <dbReference type="EMBL" id="PRX46433.1"/>
    </source>
</evidence>
<protein>
    <recommendedName>
        <fullName evidence="1">DUF6457 domain-containing protein</fullName>
    </recommendedName>
</protein>
<dbReference type="AlphaFoldDB" id="A0A2T0LS38"/>
<proteinExistence type="predicted"/>
<evidence type="ECO:0000259" key="1">
    <source>
        <dbReference type="Pfam" id="PF20058"/>
    </source>
</evidence>
<dbReference type="Proteomes" id="UP000238362">
    <property type="component" value="Unassembled WGS sequence"/>
</dbReference>
<accession>A0A2T0LS38</accession>